<dbReference type="InterPro" id="IPR003965">
    <property type="entry name" value="Fatty_acid_synthase"/>
</dbReference>
<name>A0A2G1WKP8_9EURY</name>
<dbReference type="GO" id="GO:0019171">
    <property type="term" value="F:(3R)-hydroxyacyl-[acyl-carrier-protein] dehydratase activity"/>
    <property type="evidence" value="ECO:0007669"/>
    <property type="project" value="TreeGrafter"/>
</dbReference>
<dbReference type="Pfam" id="PF01575">
    <property type="entry name" value="MaoC_dehydratas"/>
    <property type="match status" value="1"/>
</dbReference>
<protein>
    <submittedName>
        <fullName evidence="2">Acyl dehydratase</fullName>
    </submittedName>
</protein>
<dbReference type="GO" id="GO:0005835">
    <property type="term" value="C:fatty acid synthase complex"/>
    <property type="evidence" value="ECO:0007669"/>
    <property type="project" value="InterPro"/>
</dbReference>
<dbReference type="SUPFAM" id="SSF54637">
    <property type="entry name" value="Thioesterase/thiol ester dehydrase-isomerase"/>
    <property type="match status" value="1"/>
</dbReference>
<sequence length="135" mass="14419">MPIATVGESASHDVQVTTETIDAFAALSGDENPIHLDESYAAETMFGGRVAHGMIAAAAVSAALASLPGDIVYLQQDLTFEDPVRPGEMVRAAVEVIEELESDRLRVRTEAFVDAREERVLDGEAIVLSLPHDDG</sequence>
<dbReference type="EMBL" id="NHOA01000035">
    <property type="protein sequence ID" value="PHQ39578.1"/>
    <property type="molecule type" value="Genomic_DNA"/>
</dbReference>
<dbReference type="AlphaFoldDB" id="A0A2G1WKP8"/>
<dbReference type="InterPro" id="IPR050965">
    <property type="entry name" value="UPF0336/Enoyl-CoA_hydratase"/>
</dbReference>
<comment type="caution">
    <text evidence="2">The sequence shown here is derived from an EMBL/GenBank/DDBJ whole genome shotgun (WGS) entry which is preliminary data.</text>
</comment>
<evidence type="ECO:0000313" key="2">
    <source>
        <dbReference type="EMBL" id="PHQ39578.1"/>
    </source>
</evidence>
<organism evidence="2 3">
    <name type="scientific">Halorubrum persicum</name>
    <dbReference type="NCBI Taxonomy" id="1383844"/>
    <lineage>
        <taxon>Archaea</taxon>
        <taxon>Methanobacteriati</taxon>
        <taxon>Methanobacteriota</taxon>
        <taxon>Stenosarchaea group</taxon>
        <taxon>Halobacteria</taxon>
        <taxon>Halobacteriales</taxon>
        <taxon>Haloferacaceae</taxon>
        <taxon>Halorubrum</taxon>
    </lineage>
</organism>
<dbReference type="Gene3D" id="3.10.129.10">
    <property type="entry name" value="Hotdog Thioesterase"/>
    <property type="match status" value="1"/>
</dbReference>
<dbReference type="InterPro" id="IPR002539">
    <property type="entry name" value="MaoC-like_dom"/>
</dbReference>
<dbReference type="PANTHER" id="PTHR43437:SF3">
    <property type="entry name" value="HYDROXYACYL-THIOESTER DEHYDRATASE TYPE 2, MITOCHONDRIAL"/>
    <property type="match status" value="1"/>
</dbReference>
<feature type="domain" description="MaoC-like" evidence="1">
    <location>
        <begin position="11"/>
        <end position="103"/>
    </location>
</feature>
<evidence type="ECO:0000259" key="1">
    <source>
        <dbReference type="Pfam" id="PF01575"/>
    </source>
</evidence>
<dbReference type="PRINTS" id="PR01483">
    <property type="entry name" value="FASYNTHASE"/>
</dbReference>
<keyword evidence="3" id="KW-1185">Reference proteome</keyword>
<reference evidence="2 3" key="1">
    <citation type="journal article" date="2014" name="Front. Microbiol.">
        <title>Population and genomic analysis of the genus Halorubrum.</title>
        <authorList>
            <person name="Fullmer M.S."/>
            <person name="Soucy S.M."/>
            <person name="Swithers K.S."/>
            <person name="Makkay A.M."/>
            <person name="Wheeler R."/>
            <person name="Ventosa A."/>
            <person name="Gogarten J.P."/>
            <person name="Papke R.T."/>
        </authorList>
    </citation>
    <scope>NUCLEOTIDE SEQUENCE [LARGE SCALE GENOMIC DNA]</scope>
    <source>
        <strain evidence="2 3">C49</strain>
    </source>
</reference>
<proteinExistence type="predicted"/>
<accession>A0A2G1WKP8</accession>
<dbReference type="Proteomes" id="UP000222824">
    <property type="component" value="Unassembled WGS sequence"/>
</dbReference>
<gene>
    <name evidence="2" type="ORF">DJ69_05395</name>
</gene>
<dbReference type="InterPro" id="IPR029069">
    <property type="entry name" value="HotDog_dom_sf"/>
</dbReference>
<evidence type="ECO:0000313" key="3">
    <source>
        <dbReference type="Proteomes" id="UP000222824"/>
    </source>
</evidence>
<dbReference type="GO" id="GO:0004312">
    <property type="term" value="F:fatty acid synthase activity"/>
    <property type="evidence" value="ECO:0007669"/>
    <property type="project" value="InterPro"/>
</dbReference>
<dbReference type="OrthoDB" id="51509at2157"/>
<dbReference type="RefSeq" id="WP_099254669.1">
    <property type="nucleotide sequence ID" value="NZ_NHOA01000035.1"/>
</dbReference>
<dbReference type="PANTHER" id="PTHR43437">
    <property type="entry name" value="HYDROXYACYL-THIOESTER DEHYDRATASE TYPE 2, MITOCHONDRIAL-RELATED"/>
    <property type="match status" value="1"/>
</dbReference>
<dbReference type="GO" id="GO:0006633">
    <property type="term" value="P:fatty acid biosynthetic process"/>
    <property type="evidence" value="ECO:0007669"/>
    <property type="project" value="InterPro"/>
</dbReference>